<evidence type="ECO:0000313" key="3">
    <source>
        <dbReference type="Proteomes" id="UP000076925"/>
    </source>
</evidence>
<reference evidence="2 3" key="1">
    <citation type="journal article" date="2013" name="Genome Biol. Evol.">
        <title>Genomes of Stigonematalean cyanobacteria (subsection V) and the evolution of oxygenic photosynthesis from prokaryotes to plastids.</title>
        <authorList>
            <person name="Dagan T."/>
            <person name="Roettger M."/>
            <person name="Stucken K."/>
            <person name="Landan G."/>
            <person name="Koch R."/>
            <person name="Major P."/>
            <person name="Gould S.B."/>
            <person name="Goremykin V.V."/>
            <person name="Rippka R."/>
            <person name="Tandeau de Marsac N."/>
            <person name="Gugger M."/>
            <person name="Lockhart P.J."/>
            <person name="Allen J.F."/>
            <person name="Brune I."/>
            <person name="Maus I."/>
            <person name="Puhler A."/>
            <person name="Martin W.F."/>
        </authorList>
    </citation>
    <scope>NUCLEOTIDE SEQUENCE [LARGE SCALE GENOMIC DNA]</scope>
    <source>
        <strain evidence="2 3">PCC 7110</strain>
    </source>
</reference>
<gene>
    <name evidence="2" type="ORF">WA1_03440</name>
</gene>
<evidence type="ECO:0000313" key="2">
    <source>
        <dbReference type="EMBL" id="KYC41157.1"/>
    </source>
</evidence>
<evidence type="ECO:0000256" key="1">
    <source>
        <dbReference type="SAM" id="Phobius"/>
    </source>
</evidence>
<protein>
    <submittedName>
        <fullName evidence="2">Uncharacterized protein</fullName>
    </submittedName>
</protein>
<comment type="caution">
    <text evidence="2">The sequence shown here is derived from an EMBL/GenBank/DDBJ whole genome shotgun (WGS) entry which is preliminary data.</text>
</comment>
<dbReference type="STRING" id="128403.WA1_03440"/>
<accession>A0A139X8Z1</accession>
<keyword evidence="1" id="KW-0812">Transmembrane</keyword>
<keyword evidence="3" id="KW-1185">Reference proteome</keyword>
<keyword evidence="1" id="KW-0472">Membrane</keyword>
<dbReference type="Proteomes" id="UP000076925">
    <property type="component" value="Unassembled WGS sequence"/>
</dbReference>
<proteinExistence type="predicted"/>
<dbReference type="AlphaFoldDB" id="A0A139X8Z1"/>
<dbReference type="EMBL" id="ANNX02000023">
    <property type="protein sequence ID" value="KYC41157.1"/>
    <property type="molecule type" value="Genomic_DNA"/>
</dbReference>
<keyword evidence="1" id="KW-1133">Transmembrane helix</keyword>
<sequence>MYLILLLAFGTHDYLFVQSPMIMTIAVIGASMGGLVCAQQYNLRSVEFSPCLSAIAKYPSTAAIANRAEICHFTAFLAKNFTINTSSSLALRLSHVSFASPI</sequence>
<name>A0A139X8Z1_9CYAN</name>
<organism evidence="2 3">
    <name type="scientific">Scytonema hofmannii PCC 7110</name>
    <dbReference type="NCBI Taxonomy" id="128403"/>
    <lineage>
        <taxon>Bacteria</taxon>
        <taxon>Bacillati</taxon>
        <taxon>Cyanobacteriota</taxon>
        <taxon>Cyanophyceae</taxon>
        <taxon>Nostocales</taxon>
        <taxon>Scytonemataceae</taxon>
        <taxon>Scytonema</taxon>
    </lineage>
</organism>
<feature type="transmembrane region" description="Helical" evidence="1">
    <location>
        <begin position="20"/>
        <end position="38"/>
    </location>
</feature>